<dbReference type="Pfam" id="PF24758">
    <property type="entry name" value="LRR_At5g56370"/>
    <property type="match status" value="1"/>
</dbReference>
<dbReference type="InterPro" id="IPR053772">
    <property type="entry name" value="At1g61320/At1g61330-like"/>
</dbReference>
<dbReference type="Gene3D" id="3.80.10.10">
    <property type="entry name" value="Ribonuclease Inhibitor"/>
    <property type="match status" value="1"/>
</dbReference>
<dbReference type="SUPFAM" id="SSF52047">
    <property type="entry name" value="RNI-like"/>
    <property type="match status" value="1"/>
</dbReference>
<feature type="domain" description="F-box/LRR-repeat protein 15/At3g58940/PEG3-like LRR" evidence="1">
    <location>
        <begin position="12"/>
        <end position="139"/>
    </location>
</feature>
<reference evidence="2" key="2">
    <citation type="journal article" date="2015" name="Data Brief">
        <title>Shoot transcriptome of the giant reed, Arundo donax.</title>
        <authorList>
            <person name="Barrero R.A."/>
            <person name="Guerrero F.D."/>
            <person name="Moolhuijzen P."/>
            <person name="Goolsby J.A."/>
            <person name="Tidwell J."/>
            <person name="Bellgard S.E."/>
            <person name="Bellgard M.I."/>
        </authorList>
    </citation>
    <scope>NUCLEOTIDE SEQUENCE</scope>
    <source>
        <tissue evidence="2">Shoot tissue taken approximately 20 cm above the soil surface</tissue>
    </source>
</reference>
<dbReference type="PANTHER" id="PTHR34145">
    <property type="entry name" value="OS02G0105600 PROTEIN"/>
    <property type="match status" value="1"/>
</dbReference>
<dbReference type="AlphaFoldDB" id="A0A0A9BHG3"/>
<proteinExistence type="predicted"/>
<protein>
    <recommendedName>
        <fullName evidence="1">F-box/LRR-repeat protein 15/At3g58940/PEG3-like LRR domain-containing protein</fullName>
    </recommendedName>
</protein>
<name>A0A0A9BHG3_ARUDO</name>
<sequence length="212" mass="24542">MCRFVKWFDEILRHLCGTGGLQELGIWNTKFNDCYVLPSSVYCCTTLTSLELFCCRLRLPATLTGLRAVRSLQLRNVVASDGDLRRIIARCSAMEHLEIDDVHKARNIVICAPSLEKLEISSYRPLWVSVQKAPRLDTAELSLCYDWAENSWSVHDTQDSDGDHSFSEIEEMFDFEKMQRGSARRRTRLGIWWHFSVDLRQEAPIVLVDWIL</sequence>
<dbReference type="InterPro" id="IPR032675">
    <property type="entry name" value="LRR_dom_sf"/>
</dbReference>
<reference evidence="2" key="1">
    <citation type="submission" date="2014-09" db="EMBL/GenBank/DDBJ databases">
        <authorList>
            <person name="Magalhaes I.L.F."/>
            <person name="Oliveira U."/>
            <person name="Santos F.R."/>
            <person name="Vidigal T.H.D.A."/>
            <person name="Brescovit A.D."/>
            <person name="Santos A.J."/>
        </authorList>
    </citation>
    <scope>NUCLEOTIDE SEQUENCE</scope>
    <source>
        <tissue evidence="2">Shoot tissue taken approximately 20 cm above the soil surface</tissue>
    </source>
</reference>
<accession>A0A0A9BHG3</accession>
<dbReference type="InterPro" id="IPR055411">
    <property type="entry name" value="LRR_FXL15/At3g58940/PEG3-like"/>
</dbReference>
<dbReference type="EMBL" id="GBRH01239163">
    <property type="protein sequence ID" value="JAD58732.1"/>
    <property type="molecule type" value="Transcribed_RNA"/>
</dbReference>
<organism evidence="2">
    <name type="scientific">Arundo donax</name>
    <name type="common">Giant reed</name>
    <name type="synonym">Donax arundinaceus</name>
    <dbReference type="NCBI Taxonomy" id="35708"/>
    <lineage>
        <taxon>Eukaryota</taxon>
        <taxon>Viridiplantae</taxon>
        <taxon>Streptophyta</taxon>
        <taxon>Embryophyta</taxon>
        <taxon>Tracheophyta</taxon>
        <taxon>Spermatophyta</taxon>
        <taxon>Magnoliopsida</taxon>
        <taxon>Liliopsida</taxon>
        <taxon>Poales</taxon>
        <taxon>Poaceae</taxon>
        <taxon>PACMAD clade</taxon>
        <taxon>Arundinoideae</taxon>
        <taxon>Arundineae</taxon>
        <taxon>Arundo</taxon>
    </lineage>
</organism>
<evidence type="ECO:0000259" key="1">
    <source>
        <dbReference type="Pfam" id="PF24758"/>
    </source>
</evidence>
<evidence type="ECO:0000313" key="2">
    <source>
        <dbReference type="EMBL" id="JAD58732.1"/>
    </source>
</evidence>